<organism evidence="2 3">
    <name type="scientific">Pleurodeles waltl</name>
    <name type="common">Iberian ribbed newt</name>
    <dbReference type="NCBI Taxonomy" id="8319"/>
    <lineage>
        <taxon>Eukaryota</taxon>
        <taxon>Metazoa</taxon>
        <taxon>Chordata</taxon>
        <taxon>Craniata</taxon>
        <taxon>Vertebrata</taxon>
        <taxon>Euteleostomi</taxon>
        <taxon>Amphibia</taxon>
        <taxon>Batrachia</taxon>
        <taxon>Caudata</taxon>
        <taxon>Salamandroidea</taxon>
        <taxon>Salamandridae</taxon>
        <taxon>Pleurodelinae</taxon>
        <taxon>Pleurodeles</taxon>
    </lineage>
</organism>
<keyword evidence="3" id="KW-1185">Reference proteome</keyword>
<name>A0AAV7PC82_PLEWA</name>
<dbReference type="EMBL" id="JANPWB010000011">
    <property type="protein sequence ID" value="KAJ1125002.1"/>
    <property type="molecule type" value="Genomic_DNA"/>
</dbReference>
<protein>
    <submittedName>
        <fullName evidence="2">Uncharacterized protein</fullName>
    </submittedName>
</protein>
<feature type="region of interest" description="Disordered" evidence="1">
    <location>
        <begin position="26"/>
        <end position="53"/>
    </location>
</feature>
<dbReference type="Proteomes" id="UP001066276">
    <property type="component" value="Chromosome 7"/>
</dbReference>
<dbReference type="AlphaFoldDB" id="A0AAV7PC82"/>
<comment type="caution">
    <text evidence="2">The sequence shown here is derived from an EMBL/GenBank/DDBJ whole genome shotgun (WGS) entry which is preliminary data.</text>
</comment>
<evidence type="ECO:0000313" key="2">
    <source>
        <dbReference type="EMBL" id="KAJ1125002.1"/>
    </source>
</evidence>
<evidence type="ECO:0000313" key="3">
    <source>
        <dbReference type="Proteomes" id="UP001066276"/>
    </source>
</evidence>
<evidence type="ECO:0000256" key="1">
    <source>
        <dbReference type="SAM" id="MobiDB-lite"/>
    </source>
</evidence>
<proteinExistence type="predicted"/>
<accession>A0AAV7PC82</accession>
<reference evidence="2" key="1">
    <citation type="journal article" date="2022" name="bioRxiv">
        <title>Sequencing and chromosome-scale assembly of the giantPleurodeles waltlgenome.</title>
        <authorList>
            <person name="Brown T."/>
            <person name="Elewa A."/>
            <person name="Iarovenko S."/>
            <person name="Subramanian E."/>
            <person name="Araus A.J."/>
            <person name="Petzold A."/>
            <person name="Susuki M."/>
            <person name="Suzuki K.-i.T."/>
            <person name="Hayashi T."/>
            <person name="Toyoda A."/>
            <person name="Oliveira C."/>
            <person name="Osipova E."/>
            <person name="Leigh N.D."/>
            <person name="Simon A."/>
            <person name="Yun M.H."/>
        </authorList>
    </citation>
    <scope>NUCLEOTIDE SEQUENCE</scope>
    <source>
        <strain evidence="2">20211129_DDA</strain>
        <tissue evidence="2">Liver</tissue>
    </source>
</reference>
<gene>
    <name evidence="2" type="ORF">NDU88_003442</name>
</gene>
<sequence length="209" mass="21807">MGRRAVRGRLELDLGQKPSHVAIKGAGLPLAPRKPNPDGPLQQGSSREAARLGAPDGEVRPLLPLACGQAQTCQSDRFPVRSMEGSSRGGAAPATPASPLVSVLSDPWARDLARVPPCSAANHPALSCVAIPTSPLAVPLSTNKLTCLYLSAAAGAAKKEEDRALSRMVEGLSGTGLDVILITWFPWCSGKHSLLKLMVAAGIKQERKA</sequence>